<name>A0A8K0D3Q5_IGNLU</name>
<dbReference type="AlphaFoldDB" id="A0A8K0D3Q5"/>
<accession>A0A8K0D3Q5</accession>
<reference evidence="2" key="1">
    <citation type="submission" date="2019-08" db="EMBL/GenBank/DDBJ databases">
        <title>The genome of the North American firefly Photinus pyralis.</title>
        <authorList>
            <consortium name="Photinus pyralis genome working group"/>
            <person name="Fallon T.R."/>
            <person name="Sander Lower S.E."/>
            <person name="Weng J.-K."/>
        </authorList>
    </citation>
    <scope>NUCLEOTIDE SEQUENCE</scope>
    <source>
        <strain evidence="2">TRF0915ILg1</strain>
        <tissue evidence="2">Whole body</tissue>
    </source>
</reference>
<feature type="compositionally biased region" description="Polar residues" evidence="1">
    <location>
        <begin position="58"/>
        <end position="70"/>
    </location>
</feature>
<sequence length="233" mass="26659">MPLTAPDISDFYQSVLVNARIYRFEIADSDVFGCSQWITINYKSVLGSSNHSEGECAQSENNKQGNTSTEFDQVVNVPRDIENLSGVVENPRVVCKEFFLSTLDVSKKQIMHTALVKLHCSYDNVPVPDDRERHKLGVKIPENIMALTKEHIDLFPTVPAYWRRKDSKKYYECDLQKPENQAEKLEEYEIQKNKKDAANSVKKKDGKRAKNDKTFVTVNFDLKAALYCPLLFA</sequence>
<dbReference type="EMBL" id="VTPC01007311">
    <property type="protein sequence ID" value="KAF2894130.1"/>
    <property type="molecule type" value="Genomic_DNA"/>
</dbReference>
<proteinExistence type="predicted"/>
<organism evidence="2 3">
    <name type="scientific">Ignelater luminosus</name>
    <name type="common">Cucubano</name>
    <name type="synonym">Pyrophorus luminosus</name>
    <dbReference type="NCBI Taxonomy" id="2038154"/>
    <lineage>
        <taxon>Eukaryota</taxon>
        <taxon>Metazoa</taxon>
        <taxon>Ecdysozoa</taxon>
        <taxon>Arthropoda</taxon>
        <taxon>Hexapoda</taxon>
        <taxon>Insecta</taxon>
        <taxon>Pterygota</taxon>
        <taxon>Neoptera</taxon>
        <taxon>Endopterygota</taxon>
        <taxon>Coleoptera</taxon>
        <taxon>Polyphaga</taxon>
        <taxon>Elateriformia</taxon>
        <taxon>Elateroidea</taxon>
        <taxon>Elateridae</taxon>
        <taxon>Agrypninae</taxon>
        <taxon>Pyrophorini</taxon>
        <taxon>Ignelater</taxon>
    </lineage>
</organism>
<comment type="caution">
    <text evidence="2">The sequence shown here is derived from an EMBL/GenBank/DDBJ whole genome shotgun (WGS) entry which is preliminary data.</text>
</comment>
<gene>
    <name evidence="2" type="ORF">ILUMI_12044</name>
</gene>
<evidence type="ECO:0000313" key="3">
    <source>
        <dbReference type="Proteomes" id="UP000801492"/>
    </source>
</evidence>
<evidence type="ECO:0000313" key="2">
    <source>
        <dbReference type="EMBL" id="KAF2894130.1"/>
    </source>
</evidence>
<keyword evidence="3" id="KW-1185">Reference proteome</keyword>
<protein>
    <submittedName>
        <fullName evidence="2">Uncharacterized protein</fullName>
    </submittedName>
</protein>
<dbReference type="Proteomes" id="UP000801492">
    <property type="component" value="Unassembled WGS sequence"/>
</dbReference>
<evidence type="ECO:0000256" key="1">
    <source>
        <dbReference type="SAM" id="MobiDB-lite"/>
    </source>
</evidence>
<feature type="region of interest" description="Disordered" evidence="1">
    <location>
        <begin position="51"/>
        <end position="70"/>
    </location>
</feature>